<dbReference type="PANTHER" id="PTHR30269:SF0">
    <property type="entry name" value="MEMBRANE TRANSPORTER PROTEIN YFCA-RELATED"/>
    <property type="match status" value="1"/>
</dbReference>
<feature type="transmembrane region" description="Helical" evidence="8">
    <location>
        <begin position="181"/>
        <end position="199"/>
    </location>
</feature>
<protein>
    <recommendedName>
        <fullName evidence="8">Probable membrane transporter protein</fullName>
    </recommendedName>
</protein>
<feature type="transmembrane region" description="Helical" evidence="8">
    <location>
        <begin position="234"/>
        <end position="252"/>
    </location>
</feature>
<accession>A0ABT0PJN6</accession>
<comment type="caution">
    <text evidence="9">The sequence shown here is derived from an EMBL/GenBank/DDBJ whole genome shotgun (WGS) entry which is preliminary data.</text>
</comment>
<evidence type="ECO:0000256" key="2">
    <source>
        <dbReference type="ARBA" id="ARBA00009142"/>
    </source>
</evidence>
<feature type="transmembrane region" description="Helical" evidence="8">
    <location>
        <begin position="105"/>
        <end position="124"/>
    </location>
</feature>
<evidence type="ECO:0000313" key="9">
    <source>
        <dbReference type="EMBL" id="MCL6271607.1"/>
    </source>
</evidence>
<evidence type="ECO:0000256" key="4">
    <source>
        <dbReference type="ARBA" id="ARBA00022475"/>
    </source>
</evidence>
<keyword evidence="5 8" id="KW-0812">Transmembrane</keyword>
<proteinExistence type="inferred from homology"/>
<dbReference type="InterPro" id="IPR052017">
    <property type="entry name" value="TSUP"/>
</dbReference>
<keyword evidence="6 8" id="KW-1133">Transmembrane helix</keyword>
<evidence type="ECO:0000256" key="8">
    <source>
        <dbReference type="RuleBase" id="RU363041"/>
    </source>
</evidence>
<keyword evidence="10" id="KW-1185">Reference proteome</keyword>
<sequence length="253" mass="26467">MYELTLVNGLILVGAGIAAGFINTIAGGGSMLTLPALMLMGMPADIANATNRVGVVMQSVAGLQGFHKHKRLDTSAMMAIVLPTLLGAAAGAILASWLPADILKPVLLGTMIVMALVMVIKPSALSPKEGTQSLSFSEKPSAWLGLFFAGAYGGFLQAGVGFMLLAAIAGGLRYDLVRANALKVFCTFAFSLVALGIFIYNDLVLWIPGLILALGSMIGARLSVNFTVKASMRTLEWILFAMIVLVCVAALFN</sequence>
<evidence type="ECO:0000256" key="7">
    <source>
        <dbReference type="ARBA" id="ARBA00023136"/>
    </source>
</evidence>
<feature type="transmembrane region" description="Helical" evidence="8">
    <location>
        <begin position="144"/>
        <end position="169"/>
    </location>
</feature>
<evidence type="ECO:0000256" key="6">
    <source>
        <dbReference type="ARBA" id="ARBA00022989"/>
    </source>
</evidence>
<evidence type="ECO:0000313" key="10">
    <source>
        <dbReference type="Proteomes" id="UP001203338"/>
    </source>
</evidence>
<comment type="subcellular location">
    <subcellularLocation>
        <location evidence="1 8">Cell membrane</location>
        <topology evidence="1 8">Multi-pass membrane protein</topology>
    </subcellularLocation>
</comment>
<organism evidence="9 10">
    <name type="scientific">Parendozoicomonas callyspongiae</name>
    <dbReference type="NCBI Taxonomy" id="2942213"/>
    <lineage>
        <taxon>Bacteria</taxon>
        <taxon>Pseudomonadati</taxon>
        <taxon>Pseudomonadota</taxon>
        <taxon>Gammaproteobacteria</taxon>
        <taxon>Oceanospirillales</taxon>
        <taxon>Endozoicomonadaceae</taxon>
        <taxon>Parendozoicomonas</taxon>
    </lineage>
</organism>
<feature type="transmembrane region" description="Helical" evidence="8">
    <location>
        <begin position="7"/>
        <end position="32"/>
    </location>
</feature>
<feature type="transmembrane region" description="Helical" evidence="8">
    <location>
        <begin position="205"/>
        <end position="222"/>
    </location>
</feature>
<dbReference type="RefSeq" id="WP_249701238.1">
    <property type="nucleotide sequence ID" value="NZ_JAMFLX010000028.1"/>
</dbReference>
<evidence type="ECO:0000256" key="5">
    <source>
        <dbReference type="ARBA" id="ARBA00022692"/>
    </source>
</evidence>
<dbReference type="Pfam" id="PF01925">
    <property type="entry name" value="TauE"/>
    <property type="match status" value="1"/>
</dbReference>
<feature type="transmembrane region" description="Helical" evidence="8">
    <location>
        <begin position="76"/>
        <end position="98"/>
    </location>
</feature>
<evidence type="ECO:0000256" key="3">
    <source>
        <dbReference type="ARBA" id="ARBA00022448"/>
    </source>
</evidence>
<keyword evidence="3" id="KW-0813">Transport</keyword>
<evidence type="ECO:0000256" key="1">
    <source>
        <dbReference type="ARBA" id="ARBA00004651"/>
    </source>
</evidence>
<gene>
    <name evidence="9" type="ORF">M3P05_16950</name>
</gene>
<dbReference type="PANTHER" id="PTHR30269">
    <property type="entry name" value="TRANSMEMBRANE PROTEIN YFCA"/>
    <property type="match status" value="1"/>
</dbReference>
<name>A0ABT0PJN6_9GAMM</name>
<reference evidence="9 10" key="1">
    <citation type="submission" date="2022-05" db="EMBL/GenBank/DDBJ databases">
        <authorList>
            <person name="Park J.-S."/>
        </authorList>
    </citation>
    <scope>NUCLEOTIDE SEQUENCE [LARGE SCALE GENOMIC DNA]</scope>
    <source>
        <strain evidence="9 10">2012CJ34-2</strain>
    </source>
</reference>
<comment type="similarity">
    <text evidence="2 8">Belongs to the 4-toluene sulfonate uptake permease (TSUP) (TC 2.A.102) family.</text>
</comment>
<dbReference type="Proteomes" id="UP001203338">
    <property type="component" value="Unassembled WGS sequence"/>
</dbReference>
<dbReference type="EMBL" id="JAMFLX010000028">
    <property type="protein sequence ID" value="MCL6271607.1"/>
    <property type="molecule type" value="Genomic_DNA"/>
</dbReference>
<keyword evidence="7 8" id="KW-0472">Membrane</keyword>
<keyword evidence="4 8" id="KW-1003">Cell membrane</keyword>
<dbReference type="InterPro" id="IPR002781">
    <property type="entry name" value="TM_pro_TauE-like"/>
</dbReference>